<dbReference type="EMBL" id="SNRW01030037">
    <property type="protein sequence ID" value="KAA6358324.1"/>
    <property type="molecule type" value="Genomic_DNA"/>
</dbReference>
<evidence type="ECO:0000313" key="2">
    <source>
        <dbReference type="Proteomes" id="UP000324800"/>
    </source>
</evidence>
<accession>A0A5J4TIU9</accession>
<organism evidence="1 2">
    <name type="scientific">Streblomastix strix</name>
    <dbReference type="NCBI Taxonomy" id="222440"/>
    <lineage>
        <taxon>Eukaryota</taxon>
        <taxon>Metamonada</taxon>
        <taxon>Preaxostyla</taxon>
        <taxon>Oxymonadida</taxon>
        <taxon>Streblomastigidae</taxon>
        <taxon>Streblomastix</taxon>
    </lineage>
</organism>
<reference evidence="1 2" key="1">
    <citation type="submission" date="2019-03" db="EMBL/GenBank/DDBJ databases">
        <title>Single cell metagenomics reveals metabolic interactions within the superorganism composed of flagellate Streblomastix strix and complex community of Bacteroidetes bacteria on its surface.</title>
        <authorList>
            <person name="Treitli S.C."/>
            <person name="Kolisko M."/>
            <person name="Husnik F."/>
            <person name="Keeling P."/>
            <person name="Hampl V."/>
        </authorList>
    </citation>
    <scope>NUCLEOTIDE SEQUENCE [LARGE SCALE GENOMIC DNA]</scope>
    <source>
        <strain evidence="1">ST1C</strain>
    </source>
</reference>
<name>A0A5J4TIU9_9EUKA</name>
<comment type="caution">
    <text evidence="1">The sequence shown here is derived from an EMBL/GenBank/DDBJ whole genome shotgun (WGS) entry which is preliminary data.</text>
</comment>
<dbReference type="AlphaFoldDB" id="A0A5J4TIU9"/>
<gene>
    <name evidence="1" type="ORF">EZS28_046149</name>
</gene>
<evidence type="ECO:0000313" key="1">
    <source>
        <dbReference type="EMBL" id="KAA6358324.1"/>
    </source>
</evidence>
<sequence length="312" mass="34489">MSEVDAKLSSKMDQSTLGNLVNTIQDQTVNGSKTFTSNVSATGFVKTGKDDTSVLLAGGGDRLLSAFGGAVDITNVLYDNPTYLNTSNFTYYDVLFYKIGTLHIFSVQTAPINTTSNPSVGIATIPTQYAPISNYQFIISGYQNNIINSNFESGNVKISNRMTVYIDEALLDAAGLMDFPELYAYIKERDSQPPIETAPPVPVGEQTLQEQVKINADILENTNEVFVPPEPNMPSKIDYGQQIVNKPFIFNEMQPTLIVYGDRVTLNCFLTINNNINLFCYIDENGPYVYAEDDREIAANTSIVISTTYYKQ</sequence>
<feature type="non-terminal residue" evidence="1">
    <location>
        <position position="312"/>
    </location>
</feature>
<proteinExistence type="predicted"/>
<dbReference type="Proteomes" id="UP000324800">
    <property type="component" value="Unassembled WGS sequence"/>
</dbReference>
<protein>
    <submittedName>
        <fullName evidence="1">Uncharacterized protein</fullName>
    </submittedName>
</protein>